<accession>A0A6J5MVC0</accession>
<protein>
    <submittedName>
        <fullName evidence="1">Uncharacterized protein</fullName>
    </submittedName>
</protein>
<sequence length="141" mass="15723">MRTENENKCVQSACYMLNAYRKRKGREWSVAPSDLLTLREARTVTAKPALAEWHDLSVFIPVKVAGLLYRSLTPKARESLISDEVFGGWFGGGPADPDCDIDGDFCSTPCHSDDVVGVVEYVEDLEHCSEAGLLFIYPDKY</sequence>
<gene>
    <name evidence="1" type="ORF">UFOVP549_15</name>
</gene>
<evidence type="ECO:0000313" key="1">
    <source>
        <dbReference type="EMBL" id="CAB4149921.1"/>
    </source>
</evidence>
<dbReference type="EMBL" id="LR796534">
    <property type="protein sequence ID" value="CAB4149921.1"/>
    <property type="molecule type" value="Genomic_DNA"/>
</dbReference>
<proteinExistence type="predicted"/>
<reference evidence="1" key="1">
    <citation type="submission" date="2020-04" db="EMBL/GenBank/DDBJ databases">
        <authorList>
            <person name="Chiriac C."/>
            <person name="Salcher M."/>
            <person name="Ghai R."/>
            <person name="Kavagutti S V."/>
        </authorList>
    </citation>
    <scope>NUCLEOTIDE SEQUENCE</scope>
</reference>
<organism evidence="1">
    <name type="scientific">uncultured Caudovirales phage</name>
    <dbReference type="NCBI Taxonomy" id="2100421"/>
    <lineage>
        <taxon>Viruses</taxon>
        <taxon>Duplodnaviria</taxon>
        <taxon>Heunggongvirae</taxon>
        <taxon>Uroviricota</taxon>
        <taxon>Caudoviricetes</taxon>
        <taxon>Peduoviridae</taxon>
        <taxon>Maltschvirus</taxon>
        <taxon>Maltschvirus maltsch</taxon>
    </lineage>
</organism>
<name>A0A6J5MVC0_9CAUD</name>